<dbReference type="AlphaFoldDB" id="A0A3N6PAE3"/>
<dbReference type="Pfam" id="PF23366">
    <property type="entry name" value="Beta-prop_HVO_0234"/>
    <property type="match status" value="1"/>
</dbReference>
<accession>A0A3N6PAE3</accession>
<organism evidence="2 3">
    <name type="scientific">Natrarchaeobius chitinivorans</name>
    <dbReference type="NCBI Taxonomy" id="1679083"/>
    <lineage>
        <taxon>Archaea</taxon>
        <taxon>Methanobacteriati</taxon>
        <taxon>Methanobacteriota</taxon>
        <taxon>Stenosarchaea group</taxon>
        <taxon>Halobacteria</taxon>
        <taxon>Halobacteriales</taxon>
        <taxon>Natrialbaceae</taxon>
        <taxon>Natrarchaeobius</taxon>
    </lineage>
</organism>
<proteinExistence type="predicted"/>
<keyword evidence="3" id="KW-1185">Reference proteome</keyword>
<feature type="domain" description="HVO-0234-like beta-propeller" evidence="1">
    <location>
        <begin position="3"/>
        <end position="279"/>
    </location>
</feature>
<name>A0A3N6PAE3_NATCH</name>
<comment type="caution">
    <text evidence="2">The sequence shown here is derived from an EMBL/GenBank/DDBJ whole genome shotgun (WGS) entry which is preliminary data.</text>
</comment>
<evidence type="ECO:0000313" key="3">
    <source>
        <dbReference type="Proteomes" id="UP000281431"/>
    </source>
</evidence>
<dbReference type="OrthoDB" id="213812at2157"/>
<gene>
    <name evidence="2" type="ORF">EA472_20945</name>
</gene>
<evidence type="ECO:0000313" key="2">
    <source>
        <dbReference type="EMBL" id="RQG96079.1"/>
    </source>
</evidence>
<reference evidence="2 3" key="1">
    <citation type="submission" date="2018-10" db="EMBL/GenBank/DDBJ databases">
        <title>Natrarchaeobius chitinivorans gen. nov., sp. nov., and Natrarchaeobius haloalkaliphilus sp. nov., alkaliphilic, chitin-utilizing haloarchaea from hypersaline alkaline lakes.</title>
        <authorList>
            <person name="Sorokin D.Y."/>
            <person name="Elcheninov A.G."/>
            <person name="Kostrikina N.A."/>
            <person name="Bale N.J."/>
            <person name="Sinninghe Damste J.S."/>
            <person name="Khijniak T.V."/>
            <person name="Kublanov I.V."/>
            <person name="Toshchakov S.V."/>
        </authorList>
    </citation>
    <scope>NUCLEOTIDE SEQUENCE [LARGE SCALE GENOMIC DNA]</scope>
    <source>
        <strain evidence="2 3">AArcht7</strain>
    </source>
</reference>
<sequence>MDSIEEKRVYDDRRGALEAYVGCSVGVVRVRVAGDSVGEFGLYERCTVRDLATFDGGVAIATDEDVRVGTPGSEAEGDDGPTFSGTGFGPAVAVGSNDGNLLAADGDGAVFRRRAGCDEWTILAAETAGAVRAIDGDLVGTDAGVYRAHDGGLDHAGLTDVRDVSAAGVPLAATDDGLYKLGNGWMVALEGPFETVGADPRTTSGRLERAHAATDEALYEHDGDDWREADRTDAPIAGVGYGETTYVVTEDGDFRCASDDGEWRSHALGVDGVVGLAVAPARV</sequence>
<dbReference type="InterPro" id="IPR056505">
    <property type="entry name" value="Beta-prop_HVO_0234"/>
</dbReference>
<dbReference type="Proteomes" id="UP000281431">
    <property type="component" value="Unassembled WGS sequence"/>
</dbReference>
<evidence type="ECO:0000259" key="1">
    <source>
        <dbReference type="Pfam" id="PF23366"/>
    </source>
</evidence>
<dbReference type="EMBL" id="REFZ01000028">
    <property type="protein sequence ID" value="RQG96079.1"/>
    <property type="molecule type" value="Genomic_DNA"/>
</dbReference>
<protein>
    <recommendedName>
        <fullName evidence="1">HVO-0234-like beta-propeller domain-containing protein</fullName>
    </recommendedName>
</protein>